<dbReference type="InterPro" id="IPR050445">
    <property type="entry name" value="Bact_polysacc_biosynth/exp"/>
</dbReference>
<evidence type="ECO:0000313" key="14">
    <source>
        <dbReference type="EMBL" id="TCP14266.1"/>
    </source>
</evidence>
<dbReference type="PANTHER" id="PTHR32309">
    <property type="entry name" value="TYROSINE-PROTEIN KINASE"/>
    <property type="match status" value="1"/>
</dbReference>
<keyword evidence="5" id="KW-0997">Cell inner membrane</keyword>
<keyword evidence="8" id="KW-0972">Capsule biogenesis/degradation</keyword>
<evidence type="ECO:0000256" key="3">
    <source>
        <dbReference type="ARBA" id="ARBA00022448"/>
    </source>
</evidence>
<proteinExistence type="inferred from homology"/>
<dbReference type="GO" id="GO:0005886">
    <property type="term" value="C:plasma membrane"/>
    <property type="evidence" value="ECO:0007669"/>
    <property type="project" value="UniProtKB-SubCell"/>
</dbReference>
<keyword evidence="12" id="KW-0175">Coiled coil</keyword>
<protein>
    <submittedName>
        <fullName evidence="14">Capsular polysaccharide transport system permease protein</fullName>
    </submittedName>
</protein>
<reference evidence="14 15" key="1">
    <citation type="submission" date="2019-03" db="EMBL/GenBank/DDBJ databases">
        <title>Genomic Encyclopedia of Type Strains, Phase IV (KMG-IV): sequencing the most valuable type-strain genomes for metagenomic binning, comparative biology and taxonomic classification.</title>
        <authorList>
            <person name="Goeker M."/>
        </authorList>
    </citation>
    <scope>NUCLEOTIDE SEQUENCE [LARGE SCALE GENOMIC DNA]</scope>
    <source>
        <strain evidence="14 15">DSM 28231</strain>
    </source>
</reference>
<evidence type="ECO:0000256" key="4">
    <source>
        <dbReference type="ARBA" id="ARBA00022475"/>
    </source>
</evidence>
<dbReference type="InterPro" id="IPR005705">
    <property type="entry name" value="BexC_CtrB_KpsE_VexD"/>
</dbReference>
<dbReference type="EMBL" id="SLXI01000001">
    <property type="protein sequence ID" value="TCP14266.1"/>
    <property type="molecule type" value="Genomic_DNA"/>
</dbReference>
<evidence type="ECO:0000256" key="1">
    <source>
        <dbReference type="ARBA" id="ARBA00004429"/>
    </source>
</evidence>
<evidence type="ECO:0000256" key="9">
    <source>
        <dbReference type="ARBA" id="ARBA00022989"/>
    </source>
</evidence>
<gene>
    <name evidence="14" type="ORF">EV697_101405</name>
</gene>
<dbReference type="GO" id="GO:0015774">
    <property type="term" value="P:polysaccharide transport"/>
    <property type="evidence" value="ECO:0007669"/>
    <property type="project" value="UniProtKB-KW"/>
</dbReference>
<keyword evidence="11 13" id="KW-0472">Membrane</keyword>
<keyword evidence="6" id="KW-0762">Sugar transport</keyword>
<name>A0A4R2N2Y9_9PAST</name>
<evidence type="ECO:0000256" key="10">
    <source>
        <dbReference type="ARBA" id="ARBA00023047"/>
    </source>
</evidence>
<accession>A0A4R2N2Y9</accession>
<evidence type="ECO:0000256" key="12">
    <source>
        <dbReference type="SAM" id="Coils"/>
    </source>
</evidence>
<keyword evidence="3" id="KW-0813">Transport</keyword>
<comment type="subcellular location">
    <subcellularLocation>
        <location evidence="1">Cell inner membrane</location>
        <topology evidence="1">Multi-pass membrane protein</topology>
    </subcellularLocation>
</comment>
<evidence type="ECO:0000256" key="6">
    <source>
        <dbReference type="ARBA" id="ARBA00022597"/>
    </source>
</evidence>
<keyword evidence="10" id="KW-0625">Polysaccharide transport</keyword>
<dbReference type="GO" id="GO:0009276">
    <property type="term" value="C:Gram-negative-bacterium-type cell wall"/>
    <property type="evidence" value="ECO:0007669"/>
    <property type="project" value="InterPro"/>
</dbReference>
<feature type="coiled-coil region" evidence="12">
    <location>
        <begin position="180"/>
        <end position="244"/>
    </location>
</feature>
<dbReference type="RefSeq" id="WP_132021998.1">
    <property type="nucleotide sequence ID" value="NZ_CP016605.1"/>
</dbReference>
<feature type="transmembrane region" description="Helical" evidence="13">
    <location>
        <begin position="339"/>
        <end position="361"/>
    </location>
</feature>
<dbReference type="OrthoDB" id="5497849at2"/>
<keyword evidence="9 13" id="KW-1133">Transmembrane helix</keyword>
<dbReference type="GO" id="GO:0005351">
    <property type="term" value="F:carbohydrate:proton symporter activity"/>
    <property type="evidence" value="ECO:0007669"/>
    <property type="project" value="InterPro"/>
</dbReference>
<dbReference type="GO" id="GO:0004713">
    <property type="term" value="F:protein tyrosine kinase activity"/>
    <property type="evidence" value="ECO:0007669"/>
    <property type="project" value="TreeGrafter"/>
</dbReference>
<dbReference type="NCBIfam" id="TIGR01010">
    <property type="entry name" value="BexC_CtrB_KpsE"/>
    <property type="match status" value="1"/>
</dbReference>
<keyword evidence="15" id="KW-1185">Reference proteome</keyword>
<evidence type="ECO:0000313" key="15">
    <source>
        <dbReference type="Proteomes" id="UP000294841"/>
    </source>
</evidence>
<sequence length="368" mass="41924">MINKKTFWKKFNPLFWITVLIPTLFSIVYFGFLASDIYISEASFVVRSPSNQSSLSGVGALLQGSGFSRSQDDTYTVQEYMRSRNALEQLQQVLPVREFYETKGDILSRFNLFGFSNEQESFYQYFKNKVSVNFDSVSGIATLNIRAFNSLEAQKINIQLLKQGENLINRLNTRARRDTISFAEQAVQEAEKRVNETALALSEYRTQNNIFDLSAQSEVQLTLISKLKGELINVQSQLAQLRDISPNNPQIKTLLTREKNLISEINQQAKSLTGDNNSIATQSSEYQRLILDNTLSQQQFTTAITALQNTKRDADRQQLYLEVINTPSNPDLALEPHRLYNIISTFIIGLILYGIFSLLIASIREHKN</sequence>
<comment type="similarity">
    <text evidence="2">Belongs to the BexC/CtrB/KpsE family.</text>
</comment>
<evidence type="ECO:0000256" key="2">
    <source>
        <dbReference type="ARBA" id="ARBA00008436"/>
    </source>
</evidence>
<keyword evidence="7 13" id="KW-0812">Transmembrane</keyword>
<keyword evidence="4" id="KW-1003">Cell membrane</keyword>
<comment type="caution">
    <text evidence="14">The sequence shown here is derived from an EMBL/GenBank/DDBJ whole genome shotgun (WGS) entry which is preliminary data.</text>
</comment>
<feature type="transmembrane region" description="Helical" evidence="13">
    <location>
        <begin position="12"/>
        <end position="32"/>
    </location>
</feature>
<evidence type="ECO:0000256" key="8">
    <source>
        <dbReference type="ARBA" id="ARBA00022903"/>
    </source>
</evidence>
<evidence type="ECO:0000256" key="5">
    <source>
        <dbReference type="ARBA" id="ARBA00022519"/>
    </source>
</evidence>
<evidence type="ECO:0000256" key="7">
    <source>
        <dbReference type="ARBA" id="ARBA00022692"/>
    </source>
</evidence>
<evidence type="ECO:0000256" key="13">
    <source>
        <dbReference type="SAM" id="Phobius"/>
    </source>
</evidence>
<dbReference type="Proteomes" id="UP000294841">
    <property type="component" value="Unassembled WGS sequence"/>
</dbReference>
<organism evidence="14 15">
    <name type="scientific">Bisgaardia hudsonensis</name>
    <dbReference type="NCBI Taxonomy" id="109472"/>
    <lineage>
        <taxon>Bacteria</taxon>
        <taxon>Pseudomonadati</taxon>
        <taxon>Pseudomonadota</taxon>
        <taxon>Gammaproteobacteria</taxon>
        <taxon>Pasteurellales</taxon>
        <taxon>Pasteurellaceae</taxon>
        <taxon>Bisgaardia</taxon>
    </lineage>
</organism>
<dbReference type="PANTHER" id="PTHR32309:SF13">
    <property type="entry name" value="FERRIC ENTEROBACTIN TRANSPORT PROTEIN FEPE"/>
    <property type="match status" value="1"/>
</dbReference>
<evidence type="ECO:0000256" key="11">
    <source>
        <dbReference type="ARBA" id="ARBA00023136"/>
    </source>
</evidence>
<dbReference type="AlphaFoldDB" id="A0A4R2N2Y9"/>